<dbReference type="Proteomes" id="UP001470230">
    <property type="component" value="Unassembled WGS sequence"/>
</dbReference>
<evidence type="ECO:0000313" key="2">
    <source>
        <dbReference type="Proteomes" id="UP001470230"/>
    </source>
</evidence>
<dbReference type="InterPro" id="IPR011989">
    <property type="entry name" value="ARM-like"/>
</dbReference>
<accession>A0ABR2L908</accession>
<proteinExistence type="predicted"/>
<dbReference type="Gene3D" id="1.25.10.10">
    <property type="entry name" value="Leucine-rich Repeat Variant"/>
    <property type="match status" value="1"/>
</dbReference>
<gene>
    <name evidence="1" type="ORF">M9Y10_002168</name>
</gene>
<dbReference type="EMBL" id="JAPFFF010000001">
    <property type="protein sequence ID" value="KAK8899845.1"/>
    <property type="molecule type" value="Genomic_DNA"/>
</dbReference>
<dbReference type="InterPro" id="IPR016024">
    <property type="entry name" value="ARM-type_fold"/>
</dbReference>
<evidence type="ECO:0000313" key="1">
    <source>
        <dbReference type="EMBL" id="KAK8899845.1"/>
    </source>
</evidence>
<keyword evidence="2" id="KW-1185">Reference proteome</keyword>
<reference evidence="1 2" key="1">
    <citation type="submission" date="2024-04" db="EMBL/GenBank/DDBJ databases">
        <title>Tritrichomonas musculus Genome.</title>
        <authorList>
            <person name="Alves-Ferreira E."/>
            <person name="Grigg M."/>
            <person name="Lorenzi H."/>
            <person name="Galac M."/>
        </authorList>
    </citation>
    <scope>NUCLEOTIDE SEQUENCE [LARGE SCALE GENOMIC DNA]</scope>
    <source>
        <strain evidence="1 2">EAF2021</strain>
    </source>
</reference>
<name>A0ABR2L908_9EUKA</name>
<sequence>MNDVSSSEILRRQYRLNSFQDEDLIDENKTQLVLNSIELLELLNSKTPESTFINAAITLDNNISSMNQQEIDSFSEFYPFNEILCFIISSHNENLQEYLFHSLHLMTQGQDFILEDLISPINLVFLLVFLDFPRLSSYSFYLLSLLCEENDKLYEVLCEQGLLTKFFGKQYDEITSRFIRLLCFNLKSSEYQLQLIQIIKEMLASNLLVVIKDALKSYLTLFLNAKEQNVRENMHQISVFLIKNFSQFVQLNDNEIISDYLNIISMMQNLPIEMIPYIFQLFQKDSIDIIRSSSNILIMQSSNWSEKVDVDQLFKVLLSKIESDIPIDCKRIFFIALLKYGKPRHFMKPDFIQKIINFSEFPTCTESCLKAILMILSSEAPKTPYELFGEQSEELCKIVSDAFENDTEESTLIAQQILKYFED</sequence>
<organism evidence="1 2">
    <name type="scientific">Tritrichomonas musculus</name>
    <dbReference type="NCBI Taxonomy" id="1915356"/>
    <lineage>
        <taxon>Eukaryota</taxon>
        <taxon>Metamonada</taxon>
        <taxon>Parabasalia</taxon>
        <taxon>Tritrichomonadida</taxon>
        <taxon>Tritrichomonadidae</taxon>
        <taxon>Tritrichomonas</taxon>
    </lineage>
</organism>
<protein>
    <submittedName>
        <fullName evidence="1">Uncharacterized protein</fullName>
    </submittedName>
</protein>
<dbReference type="SUPFAM" id="SSF48371">
    <property type="entry name" value="ARM repeat"/>
    <property type="match status" value="1"/>
</dbReference>
<comment type="caution">
    <text evidence="1">The sequence shown here is derived from an EMBL/GenBank/DDBJ whole genome shotgun (WGS) entry which is preliminary data.</text>
</comment>